<feature type="region of interest" description="Disordered" evidence="1">
    <location>
        <begin position="1"/>
        <end position="34"/>
    </location>
</feature>
<gene>
    <name evidence="2" type="ORF">QFZ34_001542</name>
</gene>
<dbReference type="Proteomes" id="UP001237780">
    <property type="component" value="Unassembled WGS sequence"/>
</dbReference>
<keyword evidence="3" id="KW-1185">Reference proteome</keyword>
<organism evidence="2 3">
    <name type="scientific">Phyllobacterium ifriqiyense</name>
    <dbReference type="NCBI Taxonomy" id="314238"/>
    <lineage>
        <taxon>Bacteria</taxon>
        <taxon>Pseudomonadati</taxon>
        <taxon>Pseudomonadota</taxon>
        <taxon>Alphaproteobacteria</taxon>
        <taxon>Hyphomicrobiales</taxon>
        <taxon>Phyllobacteriaceae</taxon>
        <taxon>Phyllobacterium</taxon>
    </lineage>
</organism>
<proteinExistence type="predicted"/>
<feature type="compositionally biased region" description="Basic and acidic residues" evidence="1">
    <location>
        <begin position="15"/>
        <end position="34"/>
    </location>
</feature>
<dbReference type="EMBL" id="JAUSZT010000002">
    <property type="protein sequence ID" value="MDQ0996365.1"/>
    <property type="molecule type" value="Genomic_DNA"/>
</dbReference>
<reference evidence="2 3" key="1">
    <citation type="submission" date="2023-07" db="EMBL/GenBank/DDBJ databases">
        <title>Comparative genomics of wheat-associated soil bacteria to identify genetic determinants of phenazine resistance.</title>
        <authorList>
            <person name="Mouncey N."/>
        </authorList>
    </citation>
    <scope>NUCLEOTIDE SEQUENCE [LARGE SCALE GENOMIC DNA]</scope>
    <source>
        <strain evidence="2 3">W4I11</strain>
    </source>
</reference>
<evidence type="ECO:0000313" key="3">
    <source>
        <dbReference type="Proteomes" id="UP001237780"/>
    </source>
</evidence>
<comment type="caution">
    <text evidence="2">The sequence shown here is derived from an EMBL/GenBank/DDBJ whole genome shotgun (WGS) entry which is preliminary data.</text>
</comment>
<sequence length="34" mass="3737">MGLMYEGATTTTYSHQREPADHSDSVVDGEHWAG</sequence>
<name>A0ABU0S6I0_9HYPH</name>
<accession>A0ABU0S6I0</accession>
<evidence type="ECO:0000256" key="1">
    <source>
        <dbReference type="SAM" id="MobiDB-lite"/>
    </source>
</evidence>
<evidence type="ECO:0000313" key="2">
    <source>
        <dbReference type="EMBL" id="MDQ0996365.1"/>
    </source>
</evidence>
<protein>
    <submittedName>
        <fullName evidence="2">Uncharacterized protein</fullName>
    </submittedName>
</protein>